<dbReference type="CDD" id="cd00637">
    <property type="entry name" value="7tm_classA_rhodopsin-like"/>
    <property type="match status" value="1"/>
</dbReference>
<evidence type="ECO:0000256" key="4">
    <source>
        <dbReference type="ARBA" id="ARBA00023136"/>
    </source>
</evidence>
<feature type="transmembrane region" description="Helical" evidence="5">
    <location>
        <begin position="152"/>
        <end position="178"/>
    </location>
</feature>
<sequence length="340" mass="37474">MEWIFNDSGFGAENETSLVPQLVSLPLRDVIMKVNGTIILLLALAGIPNNILNILTFSKLDINFTIKISFVFLSSVDLCSSVNFAFLAMILLDMSRVVELPVDLQNAQRLAVPVMFSLSALGSWDTACISLERCCCVVFPTKVRNIFTRKITIALLAGMLLVQTTTLTINMASIQLIVNNTLMNERPKLLVSSSIVDTIFVSLILGVSTIPSLICFATITASTIFLAVSLKKRNKWLNTMHVLPDEVIDKNKKLVRTVVAMATIHIACSLPAVFLILTFLTCHHLNPLDKKNEHLSHVLATVVIIFQALSGMVNILIYFQTNAQFHQSLQNLLCLASANT</sequence>
<keyword evidence="2 5" id="KW-0812">Transmembrane</keyword>
<evidence type="ECO:0000313" key="7">
    <source>
        <dbReference type="EMBL" id="RUS89985.1"/>
    </source>
</evidence>
<evidence type="ECO:0000256" key="2">
    <source>
        <dbReference type="ARBA" id="ARBA00022692"/>
    </source>
</evidence>
<organism evidence="7 8">
    <name type="scientific">Elysia chlorotica</name>
    <name type="common">Eastern emerald elysia</name>
    <name type="synonym">Sea slug</name>
    <dbReference type="NCBI Taxonomy" id="188477"/>
    <lineage>
        <taxon>Eukaryota</taxon>
        <taxon>Metazoa</taxon>
        <taxon>Spiralia</taxon>
        <taxon>Lophotrochozoa</taxon>
        <taxon>Mollusca</taxon>
        <taxon>Gastropoda</taxon>
        <taxon>Heterobranchia</taxon>
        <taxon>Euthyneura</taxon>
        <taxon>Panpulmonata</taxon>
        <taxon>Sacoglossa</taxon>
        <taxon>Placobranchoidea</taxon>
        <taxon>Plakobranchidae</taxon>
        <taxon>Elysia</taxon>
    </lineage>
</organism>
<dbReference type="InterPro" id="IPR017452">
    <property type="entry name" value="GPCR_Rhodpsn_7TM"/>
</dbReference>
<feature type="transmembrane region" description="Helical" evidence="5">
    <location>
        <begin position="110"/>
        <end position="131"/>
    </location>
</feature>
<keyword evidence="3 5" id="KW-1133">Transmembrane helix</keyword>
<evidence type="ECO:0000313" key="8">
    <source>
        <dbReference type="Proteomes" id="UP000271974"/>
    </source>
</evidence>
<proteinExistence type="predicted"/>
<evidence type="ECO:0000256" key="3">
    <source>
        <dbReference type="ARBA" id="ARBA00022989"/>
    </source>
</evidence>
<dbReference type="PROSITE" id="PS50262">
    <property type="entry name" value="G_PROTEIN_RECEP_F1_2"/>
    <property type="match status" value="1"/>
</dbReference>
<accession>A0A3S0ZYR3</accession>
<feature type="transmembrane region" description="Helical" evidence="5">
    <location>
        <begin position="64"/>
        <end position="90"/>
    </location>
</feature>
<comment type="subcellular location">
    <subcellularLocation>
        <location evidence="1">Membrane</location>
    </subcellularLocation>
</comment>
<evidence type="ECO:0000256" key="5">
    <source>
        <dbReference type="SAM" id="Phobius"/>
    </source>
</evidence>
<dbReference type="PANTHER" id="PTHR45698:SF1">
    <property type="entry name" value="TRACE AMINE-ASSOCIATED RECEPTOR 13C-LIKE"/>
    <property type="match status" value="1"/>
</dbReference>
<feature type="transmembrane region" description="Helical" evidence="5">
    <location>
        <begin position="258"/>
        <end position="279"/>
    </location>
</feature>
<dbReference type="GO" id="GO:0016020">
    <property type="term" value="C:membrane"/>
    <property type="evidence" value="ECO:0007669"/>
    <property type="project" value="UniProtKB-SubCell"/>
</dbReference>
<comment type="caution">
    <text evidence="7">The sequence shown here is derived from an EMBL/GenBank/DDBJ whole genome shotgun (WGS) entry which is preliminary data.</text>
</comment>
<dbReference type="PANTHER" id="PTHR45698">
    <property type="entry name" value="TRACE AMINE-ASSOCIATED RECEPTOR 19N-RELATED"/>
    <property type="match status" value="1"/>
</dbReference>
<protein>
    <recommendedName>
        <fullName evidence="6">G-protein coupled receptors family 1 profile domain-containing protein</fullName>
    </recommendedName>
</protein>
<name>A0A3S0ZYR3_ELYCH</name>
<feature type="domain" description="G-protein coupled receptors family 1 profile" evidence="6">
    <location>
        <begin position="49"/>
        <end position="318"/>
    </location>
</feature>
<dbReference type="SUPFAM" id="SSF81321">
    <property type="entry name" value="Family A G protein-coupled receptor-like"/>
    <property type="match status" value="1"/>
</dbReference>
<keyword evidence="4 5" id="KW-0472">Membrane</keyword>
<evidence type="ECO:0000256" key="1">
    <source>
        <dbReference type="ARBA" id="ARBA00004370"/>
    </source>
</evidence>
<dbReference type="Gene3D" id="1.20.1070.10">
    <property type="entry name" value="Rhodopsin 7-helix transmembrane proteins"/>
    <property type="match status" value="1"/>
</dbReference>
<feature type="transmembrane region" description="Helical" evidence="5">
    <location>
        <begin position="198"/>
        <end position="228"/>
    </location>
</feature>
<gene>
    <name evidence="7" type="ORF">EGW08_002252</name>
</gene>
<dbReference type="EMBL" id="RQTK01000043">
    <property type="protein sequence ID" value="RUS89985.1"/>
    <property type="molecule type" value="Genomic_DNA"/>
</dbReference>
<evidence type="ECO:0000259" key="6">
    <source>
        <dbReference type="PROSITE" id="PS50262"/>
    </source>
</evidence>
<keyword evidence="8" id="KW-1185">Reference proteome</keyword>
<dbReference type="AlphaFoldDB" id="A0A3S0ZYR3"/>
<dbReference type="Proteomes" id="UP000271974">
    <property type="component" value="Unassembled WGS sequence"/>
</dbReference>
<reference evidence="7 8" key="1">
    <citation type="submission" date="2019-01" db="EMBL/GenBank/DDBJ databases">
        <title>A draft genome assembly of the solar-powered sea slug Elysia chlorotica.</title>
        <authorList>
            <person name="Cai H."/>
            <person name="Li Q."/>
            <person name="Fang X."/>
            <person name="Li J."/>
            <person name="Curtis N.E."/>
            <person name="Altenburger A."/>
            <person name="Shibata T."/>
            <person name="Feng M."/>
            <person name="Maeda T."/>
            <person name="Schwartz J.A."/>
            <person name="Shigenobu S."/>
            <person name="Lundholm N."/>
            <person name="Nishiyama T."/>
            <person name="Yang H."/>
            <person name="Hasebe M."/>
            <person name="Li S."/>
            <person name="Pierce S.K."/>
            <person name="Wang J."/>
        </authorList>
    </citation>
    <scope>NUCLEOTIDE SEQUENCE [LARGE SCALE GENOMIC DNA]</scope>
    <source>
        <strain evidence="7">EC2010</strain>
        <tissue evidence="7">Whole organism of an adult</tissue>
    </source>
</reference>
<feature type="transmembrane region" description="Helical" evidence="5">
    <location>
        <begin position="30"/>
        <end position="52"/>
    </location>
</feature>
<feature type="transmembrane region" description="Helical" evidence="5">
    <location>
        <begin position="299"/>
        <end position="319"/>
    </location>
</feature>